<evidence type="ECO:0000313" key="2">
    <source>
        <dbReference type="Proteomes" id="UP000799118"/>
    </source>
</evidence>
<reference evidence="1" key="1">
    <citation type="journal article" date="2019" name="Environ. Microbiol.">
        <title>Fungal ecological strategies reflected in gene transcription - a case study of two litter decomposers.</title>
        <authorList>
            <person name="Barbi F."/>
            <person name="Kohler A."/>
            <person name="Barry K."/>
            <person name="Baskaran P."/>
            <person name="Daum C."/>
            <person name="Fauchery L."/>
            <person name="Ihrmark K."/>
            <person name="Kuo A."/>
            <person name="LaButti K."/>
            <person name="Lipzen A."/>
            <person name="Morin E."/>
            <person name="Grigoriev I.V."/>
            <person name="Henrissat B."/>
            <person name="Lindahl B."/>
            <person name="Martin F."/>
        </authorList>
    </citation>
    <scope>NUCLEOTIDE SEQUENCE</scope>
    <source>
        <strain evidence="1">JB14</strain>
    </source>
</reference>
<name>A0A6A4HCR5_9AGAR</name>
<accession>A0A6A4HCR5</accession>
<protein>
    <submittedName>
        <fullName evidence="1">Uncharacterized protein</fullName>
    </submittedName>
</protein>
<dbReference type="OrthoDB" id="3063301at2759"/>
<proteinExistence type="predicted"/>
<dbReference type="AlphaFoldDB" id="A0A6A4HCR5"/>
<evidence type="ECO:0000313" key="1">
    <source>
        <dbReference type="EMBL" id="KAE9395606.1"/>
    </source>
</evidence>
<dbReference type="Proteomes" id="UP000799118">
    <property type="component" value="Unassembled WGS sequence"/>
</dbReference>
<keyword evidence="2" id="KW-1185">Reference proteome</keyword>
<feature type="non-terminal residue" evidence="1">
    <location>
        <position position="1"/>
    </location>
</feature>
<organism evidence="1 2">
    <name type="scientific">Gymnopus androsaceus JB14</name>
    <dbReference type="NCBI Taxonomy" id="1447944"/>
    <lineage>
        <taxon>Eukaryota</taxon>
        <taxon>Fungi</taxon>
        <taxon>Dikarya</taxon>
        <taxon>Basidiomycota</taxon>
        <taxon>Agaricomycotina</taxon>
        <taxon>Agaricomycetes</taxon>
        <taxon>Agaricomycetidae</taxon>
        <taxon>Agaricales</taxon>
        <taxon>Marasmiineae</taxon>
        <taxon>Omphalotaceae</taxon>
        <taxon>Gymnopus</taxon>
    </lineage>
</organism>
<sequence length="123" mass="13750">VVRQETIEDIQAIPEVTFDFYKDAVLPKVEDNALNTACDTLRNAGDLRDDGWCGMRFEEDDSKKTENDFYAPLAKYLQKVVDQNGPIRFSSKPDSKLESEGDHASYKADINGLVTETTAVNAD</sequence>
<feature type="non-terminal residue" evidence="1">
    <location>
        <position position="123"/>
    </location>
</feature>
<dbReference type="EMBL" id="ML769528">
    <property type="protein sequence ID" value="KAE9395606.1"/>
    <property type="molecule type" value="Genomic_DNA"/>
</dbReference>
<gene>
    <name evidence="1" type="ORF">BT96DRAFT_793155</name>
</gene>